<dbReference type="AlphaFoldDB" id="A0A0L8GHS1"/>
<reference evidence="1" key="1">
    <citation type="submission" date="2015-07" db="EMBL/GenBank/DDBJ databases">
        <title>MeaNS - Measles Nucleotide Surveillance Program.</title>
        <authorList>
            <person name="Tran T."/>
            <person name="Druce J."/>
        </authorList>
    </citation>
    <scope>NUCLEOTIDE SEQUENCE</scope>
    <source>
        <strain evidence="1">UCB-OBI-ISO-001</strain>
        <tissue evidence="1">Gonad</tissue>
    </source>
</reference>
<proteinExistence type="predicted"/>
<dbReference type="EMBL" id="KQ421873">
    <property type="protein sequence ID" value="KOF76090.1"/>
    <property type="molecule type" value="Genomic_DNA"/>
</dbReference>
<sequence length="58" mass="6825">MSVSEIIIYWQYEFSNKFGFQVEFLLLNPLQKIFHNITSPLPSTPNIIPCFAEVDQIY</sequence>
<gene>
    <name evidence="1" type="ORF">OCBIM_22033801mg</name>
</gene>
<organism evidence="1">
    <name type="scientific">Octopus bimaculoides</name>
    <name type="common">California two-spotted octopus</name>
    <dbReference type="NCBI Taxonomy" id="37653"/>
    <lineage>
        <taxon>Eukaryota</taxon>
        <taxon>Metazoa</taxon>
        <taxon>Spiralia</taxon>
        <taxon>Lophotrochozoa</taxon>
        <taxon>Mollusca</taxon>
        <taxon>Cephalopoda</taxon>
        <taxon>Coleoidea</taxon>
        <taxon>Octopodiformes</taxon>
        <taxon>Octopoda</taxon>
        <taxon>Incirrata</taxon>
        <taxon>Octopodidae</taxon>
        <taxon>Octopus</taxon>
    </lineage>
</organism>
<accession>A0A0L8GHS1</accession>
<evidence type="ECO:0000313" key="1">
    <source>
        <dbReference type="EMBL" id="KOF76090.1"/>
    </source>
</evidence>
<name>A0A0L8GHS1_OCTBM</name>
<protein>
    <submittedName>
        <fullName evidence="1">Uncharacterized protein</fullName>
    </submittedName>
</protein>